<dbReference type="RefSeq" id="WP_317635834.1">
    <property type="nucleotide sequence ID" value="NZ_AP026802.1"/>
</dbReference>
<sequence>MANLLLRSQDYQISTDFDAKARLYLKLLGGIDGNIALITNTNNQIFITVKDLSWFDPFNVILELGICIISIKIIDHLIILECAQATKLIRKMIRIKMLVKHEVMSHF</sequence>
<dbReference type="Proteomes" id="UP001321861">
    <property type="component" value="Chromosome"/>
</dbReference>
<accession>A0AAU9DAQ1</accession>
<organism evidence="1 2">
    <name type="scientific">Xylocopilactobacillus apicola</name>
    <dbReference type="NCBI Taxonomy" id="2932184"/>
    <lineage>
        <taxon>Bacteria</taxon>
        <taxon>Bacillati</taxon>
        <taxon>Bacillota</taxon>
        <taxon>Bacilli</taxon>
        <taxon>Lactobacillales</taxon>
        <taxon>Lactobacillaceae</taxon>
        <taxon>Xylocopilactobacillus</taxon>
    </lineage>
</organism>
<name>A0AAU9DAQ1_9LACO</name>
<evidence type="ECO:0000313" key="2">
    <source>
        <dbReference type="Proteomes" id="UP001321861"/>
    </source>
</evidence>
<evidence type="ECO:0000313" key="1">
    <source>
        <dbReference type="EMBL" id="BDR57902.1"/>
    </source>
</evidence>
<keyword evidence="2" id="KW-1185">Reference proteome</keyword>
<protein>
    <submittedName>
        <fullName evidence="1">Uncharacterized protein</fullName>
    </submittedName>
</protein>
<dbReference type="KEGG" id="xap:XA3_03430"/>
<dbReference type="AlphaFoldDB" id="A0AAU9DAQ1"/>
<proteinExistence type="predicted"/>
<reference evidence="1 2" key="1">
    <citation type="journal article" date="2023" name="Microbiol. Spectr.">
        <title>Symbiosis of Carpenter Bees with Uncharacterized Lactic Acid Bacteria Showing NAD Auxotrophy.</title>
        <authorList>
            <person name="Kawasaki S."/>
            <person name="Ozawa K."/>
            <person name="Mori T."/>
            <person name="Yamamoto A."/>
            <person name="Ito M."/>
            <person name="Ohkuma M."/>
            <person name="Sakamoto M."/>
            <person name="Matsutani M."/>
        </authorList>
    </citation>
    <scope>NUCLEOTIDE SEQUENCE [LARGE SCALE GENOMIC DNA]</scope>
    <source>
        <strain evidence="1 2">XA3</strain>
    </source>
</reference>
<dbReference type="EMBL" id="AP026802">
    <property type="protein sequence ID" value="BDR57902.1"/>
    <property type="molecule type" value="Genomic_DNA"/>
</dbReference>
<gene>
    <name evidence="1" type="ORF">XA3_03430</name>
</gene>